<evidence type="ECO:0000259" key="2">
    <source>
        <dbReference type="Pfam" id="PF13699"/>
    </source>
</evidence>
<dbReference type="eggNOG" id="COG2137">
    <property type="taxonomic scope" value="Bacteria"/>
</dbReference>
<dbReference type="EMBL" id="CP003051">
    <property type="protein sequence ID" value="AGA89625.1"/>
    <property type="molecule type" value="Genomic_DNA"/>
</dbReference>
<protein>
    <recommendedName>
        <fullName evidence="2">eCIS core domain-containing protein</fullName>
    </recommendedName>
</protein>
<proteinExistence type="predicted"/>
<dbReference type="HOGENOM" id="CLU_472451_0_0_6"/>
<evidence type="ECO:0000256" key="1">
    <source>
        <dbReference type="SAM" id="MobiDB-lite"/>
    </source>
</evidence>
<keyword evidence="4" id="KW-1185">Reference proteome</keyword>
<evidence type="ECO:0000313" key="3">
    <source>
        <dbReference type="EMBL" id="AGA89625.1"/>
    </source>
</evidence>
<feature type="compositionally biased region" description="Low complexity" evidence="1">
    <location>
        <begin position="547"/>
        <end position="560"/>
    </location>
</feature>
<dbReference type="STRING" id="765912.Thimo_0786"/>
<feature type="domain" description="eCIS core" evidence="2">
    <location>
        <begin position="86"/>
        <end position="163"/>
    </location>
</feature>
<accession>L0GW70</accession>
<reference evidence="3 4" key="1">
    <citation type="submission" date="2011-09" db="EMBL/GenBank/DDBJ databases">
        <title>Complete sequence of chromosome of Thioflavicoccus mobilis 8321.</title>
        <authorList>
            <consortium name="US DOE Joint Genome Institute"/>
            <person name="Lucas S."/>
            <person name="Han J."/>
            <person name="Lapidus A."/>
            <person name="Cheng J.-F."/>
            <person name="Goodwin L."/>
            <person name="Pitluck S."/>
            <person name="Peters L."/>
            <person name="Ovchinnikova G."/>
            <person name="Lu M."/>
            <person name="Detter J.C."/>
            <person name="Han C."/>
            <person name="Tapia R."/>
            <person name="Land M."/>
            <person name="Hauser L."/>
            <person name="Kyrpides N."/>
            <person name="Ivanova N."/>
            <person name="Pagani I."/>
            <person name="Vogl K."/>
            <person name="Liu Z."/>
            <person name="Imhoff J."/>
            <person name="Thiel V."/>
            <person name="Frigaard N.-U."/>
            <person name="Bryant D."/>
            <person name="Woyke T."/>
        </authorList>
    </citation>
    <scope>NUCLEOTIDE SEQUENCE [LARGE SCALE GENOMIC DNA]</scope>
    <source>
        <strain evidence="3 4">8321</strain>
    </source>
</reference>
<sequence length="577" mass="62554">MSTCHEALRRPGPGSNAAPREDAHRDLRLGPRDAPAERAADAAVGQLARSGRAPSLAPAARLGGDRRKAGSVPASVRETLARPGTPLPDATRAFFEPRFGHDFARVRVHADAAAARSAADVAAQAYAVGPHIVFGSGRFSPETGRGRGLIGHELAHVVQAGDGGRVLRRYGLGEAIAGLFAGDDFDEQTLQDYLNWLRREHRIEDHTDSDNKARAIVNAWRRGTSPYVLTQELKALLIEEMLSGATGNDDERAILELLERSYNFELAYIFGAGGITADRLNGAFQGDEQNCLDDFFQRRFRGGEAALLQGQVAPQGLPVAFGDQAPSHCAARVRYSGLDVDWSVPCVLGILCSEDRDVIEALPGFAVQRVSGIEVDFWEYANGAWGVRDTRHPAGAADADATPPAIWIDDSRGCASTVRTIVHEVRHQHQPAGTRFAREQDAYTFTEQWAIDRGLPGYSNRFRTTDPQTGATSIDQQAVDAYVRQRYPGTATQGETIVGHRDSDGHTQISPASGADYYRAPQPGDSHWGEPNFLAPQPIPASDWACPSGSPPLQSLPPGLLRQDFNDRLLRSVEDLP</sequence>
<dbReference type="AlphaFoldDB" id="L0GW70"/>
<dbReference type="RefSeq" id="WP_015279772.1">
    <property type="nucleotide sequence ID" value="NC_019940.1"/>
</dbReference>
<dbReference type="PATRIC" id="fig|765912.4.peg.772"/>
<evidence type="ECO:0000313" key="4">
    <source>
        <dbReference type="Proteomes" id="UP000010816"/>
    </source>
</evidence>
<feature type="compositionally biased region" description="Basic and acidic residues" evidence="1">
    <location>
        <begin position="19"/>
        <end position="40"/>
    </location>
</feature>
<dbReference type="KEGG" id="tmb:Thimo_0786"/>
<organism evidence="3 4">
    <name type="scientific">Thioflavicoccus mobilis 8321</name>
    <dbReference type="NCBI Taxonomy" id="765912"/>
    <lineage>
        <taxon>Bacteria</taxon>
        <taxon>Pseudomonadati</taxon>
        <taxon>Pseudomonadota</taxon>
        <taxon>Gammaproteobacteria</taxon>
        <taxon>Chromatiales</taxon>
        <taxon>Chromatiaceae</taxon>
        <taxon>Thioflavicoccus</taxon>
    </lineage>
</organism>
<dbReference type="Pfam" id="PF13699">
    <property type="entry name" value="eCIS_core"/>
    <property type="match status" value="1"/>
</dbReference>
<gene>
    <name evidence="3" type="ORF">Thimo_0786</name>
</gene>
<name>L0GW70_9GAMM</name>
<dbReference type="Proteomes" id="UP000010816">
    <property type="component" value="Chromosome"/>
</dbReference>
<dbReference type="InterPro" id="IPR025295">
    <property type="entry name" value="eCIS_core_dom"/>
</dbReference>
<feature type="region of interest" description="Disordered" evidence="1">
    <location>
        <begin position="1"/>
        <end position="75"/>
    </location>
</feature>
<feature type="region of interest" description="Disordered" evidence="1">
    <location>
        <begin position="539"/>
        <end position="560"/>
    </location>
</feature>